<dbReference type="InterPro" id="IPR000524">
    <property type="entry name" value="Tscrpt_reg_HTH_GntR"/>
</dbReference>
<dbReference type="InterPro" id="IPR028978">
    <property type="entry name" value="Chorismate_lyase_/UTRA_dom_sf"/>
</dbReference>
<dbReference type="InterPro" id="IPR036388">
    <property type="entry name" value="WH-like_DNA-bd_sf"/>
</dbReference>
<dbReference type="SMART" id="SM00866">
    <property type="entry name" value="UTRA"/>
    <property type="match status" value="1"/>
</dbReference>
<dbReference type="Pfam" id="PF07702">
    <property type="entry name" value="UTRA"/>
    <property type="match status" value="1"/>
</dbReference>
<dbReference type="RefSeq" id="WP_072704116.1">
    <property type="nucleotide sequence ID" value="NZ_FMJB01000025.1"/>
</dbReference>
<accession>A0A1M4MVQ7</accession>
<name>A0A1M4MVQ7_9RHOB</name>
<dbReference type="EMBL" id="FMJB01000025">
    <property type="protein sequence ID" value="SCM66513.1"/>
    <property type="molecule type" value="Genomic_DNA"/>
</dbReference>
<keyword evidence="2" id="KW-0238">DNA-binding</keyword>
<evidence type="ECO:0000313" key="6">
    <source>
        <dbReference type="Proteomes" id="UP000184085"/>
    </source>
</evidence>
<keyword evidence="6" id="KW-1185">Reference proteome</keyword>
<dbReference type="SMART" id="SM00345">
    <property type="entry name" value="HTH_GNTR"/>
    <property type="match status" value="1"/>
</dbReference>
<dbReference type="Pfam" id="PF00392">
    <property type="entry name" value="GntR"/>
    <property type="match status" value="1"/>
</dbReference>
<protein>
    <submittedName>
        <fullName evidence="5">GntR family transcriptional regulator</fullName>
    </submittedName>
</protein>
<reference evidence="6" key="1">
    <citation type="submission" date="2016-09" db="EMBL/GenBank/DDBJ databases">
        <authorList>
            <person name="Wibberg D."/>
        </authorList>
    </citation>
    <scope>NUCLEOTIDE SEQUENCE [LARGE SCALE GENOMIC DNA]</scope>
</reference>
<dbReference type="PROSITE" id="PS50949">
    <property type="entry name" value="HTH_GNTR"/>
    <property type="match status" value="1"/>
</dbReference>
<evidence type="ECO:0000259" key="4">
    <source>
        <dbReference type="PROSITE" id="PS50949"/>
    </source>
</evidence>
<evidence type="ECO:0000313" key="5">
    <source>
        <dbReference type="EMBL" id="SCM66513.1"/>
    </source>
</evidence>
<dbReference type="AlphaFoldDB" id="A0A1M4MVQ7"/>
<sequence>MNSPTFRNWQSVQDEVLRRIHAREWPPGALIPNEADLAIEFGCARSTVNRALRSLAESGWLDRKRKAGTRVAAQPVAKATLDIAVIRHEVEEHGATYGYQLISRSVAVPPAPVSGTMKTRAQDKLLNLRALHLADDAAYAVEDRWINTSVVPDAAAEPFDVLSANEWLMQHAPYTHGDIAFSAVQADQQDAEVLGIAPHSALFAIDRVTWDNAVSVTKVRLLFAPGYKLRTQI</sequence>
<keyword evidence="3" id="KW-0804">Transcription</keyword>
<dbReference type="SUPFAM" id="SSF64288">
    <property type="entry name" value="Chorismate lyase-like"/>
    <property type="match status" value="1"/>
</dbReference>
<dbReference type="PANTHER" id="PTHR44846">
    <property type="entry name" value="MANNOSYL-D-GLYCERATE TRANSPORT/METABOLISM SYSTEM REPRESSOR MNGR-RELATED"/>
    <property type="match status" value="1"/>
</dbReference>
<dbReference type="Gene3D" id="3.40.1410.10">
    <property type="entry name" value="Chorismate lyase-like"/>
    <property type="match status" value="1"/>
</dbReference>
<dbReference type="CDD" id="cd07377">
    <property type="entry name" value="WHTH_GntR"/>
    <property type="match status" value="1"/>
</dbReference>
<dbReference type="PRINTS" id="PR00035">
    <property type="entry name" value="HTHGNTR"/>
</dbReference>
<dbReference type="Gene3D" id="1.10.10.10">
    <property type="entry name" value="Winged helix-like DNA-binding domain superfamily/Winged helix DNA-binding domain"/>
    <property type="match status" value="1"/>
</dbReference>
<organism evidence="5 6">
    <name type="scientific">Donghicola eburneus</name>
    <dbReference type="NCBI Taxonomy" id="393278"/>
    <lineage>
        <taxon>Bacteria</taxon>
        <taxon>Pseudomonadati</taxon>
        <taxon>Pseudomonadota</taxon>
        <taxon>Alphaproteobacteria</taxon>
        <taxon>Rhodobacterales</taxon>
        <taxon>Roseobacteraceae</taxon>
        <taxon>Donghicola</taxon>
    </lineage>
</organism>
<dbReference type="InterPro" id="IPR036390">
    <property type="entry name" value="WH_DNA-bd_sf"/>
</dbReference>
<proteinExistence type="predicted"/>
<keyword evidence="1" id="KW-0805">Transcription regulation</keyword>
<dbReference type="GO" id="GO:0003700">
    <property type="term" value="F:DNA-binding transcription factor activity"/>
    <property type="evidence" value="ECO:0007669"/>
    <property type="project" value="InterPro"/>
</dbReference>
<evidence type="ECO:0000256" key="2">
    <source>
        <dbReference type="ARBA" id="ARBA00023125"/>
    </source>
</evidence>
<gene>
    <name evidence="5" type="primary">gntR</name>
    <name evidence="5" type="ORF">KARMA_0690</name>
</gene>
<dbReference type="GO" id="GO:0003677">
    <property type="term" value="F:DNA binding"/>
    <property type="evidence" value="ECO:0007669"/>
    <property type="project" value="UniProtKB-KW"/>
</dbReference>
<dbReference type="SUPFAM" id="SSF46785">
    <property type="entry name" value="Winged helix' DNA-binding domain"/>
    <property type="match status" value="1"/>
</dbReference>
<evidence type="ECO:0000256" key="1">
    <source>
        <dbReference type="ARBA" id="ARBA00023015"/>
    </source>
</evidence>
<dbReference type="PANTHER" id="PTHR44846:SF16">
    <property type="entry name" value="TRANSCRIPTIONAL REGULATOR PHNF-RELATED"/>
    <property type="match status" value="1"/>
</dbReference>
<dbReference type="Proteomes" id="UP000184085">
    <property type="component" value="Unassembled WGS sequence"/>
</dbReference>
<dbReference type="InterPro" id="IPR050679">
    <property type="entry name" value="Bact_HTH_transcr_reg"/>
</dbReference>
<dbReference type="InterPro" id="IPR011663">
    <property type="entry name" value="UTRA"/>
</dbReference>
<feature type="domain" description="HTH gntR-type" evidence="4">
    <location>
        <begin position="6"/>
        <end position="74"/>
    </location>
</feature>
<evidence type="ECO:0000256" key="3">
    <source>
        <dbReference type="ARBA" id="ARBA00023163"/>
    </source>
</evidence>